<comment type="catalytic activity">
    <reaction evidence="1 9">
        <text>1-(5-phospho-beta-D-ribosyl)-5-[(5-phospho-beta-D-ribosylamino)methylideneamino]imidazole-4-carboxamide = 5-[(5-phospho-1-deoxy-D-ribulos-1-ylimino)methylamino]-1-(5-phospho-beta-D-ribosyl)imidazole-4-carboxamide</text>
        <dbReference type="Rhea" id="RHEA:15469"/>
        <dbReference type="ChEBI" id="CHEBI:58435"/>
        <dbReference type="ChEBI" id="CHEBI:58525"/>
        <dbReference type="EC" id="5.3.1.16"/>
    </reaction>
</comment>
<feature type="active site" description="Proton acceptor" evidence="9">
    <location>
        <position position="12"/>
    </location>
</feature>
<evidence type="ECO:0000256" key="7">
    <source>
        <dbReference type="ARBA" id="ARBA00023102"/>
    </source>
</evidence>
<dbReference type="OrthoDB" id="9807749at2"/>
<dbReference type="GO" id="GO:0003949">
    <property type="term" value="F:1-(5-phosphoribosyl)-5-[(5-phosphoribosylamino)methylideneamino]imidazole-4-carboxamide isomerase activity"/>
    <property type="evidence" value="ECO:0007669"/>
    <property type="project" value="UniProtKB-UniRule"/>
</dbReference>
<evidence type="ECO:0000313" key="13">
    <source>
        <dbReference type="Proteomes" id="UP000078368"/>
    </source>
</evidence>
<evidence type="ECO:0000256" key="11">
    <source>
        <dbReference type="SAM" id="MobiDB-lite"/>
    </source>
</evidence>
<keyword evidence="5 9" id="KW-0963">Cytoplasm</keyword>
<dbReference type="UniPathway" id="UPA00031">
    <property type="reaction ID" value="UER00009"/>
</dbReference>
<evidence type="ECO:0000256" key="3">
    <source>
        <dbReference type="ARBA" id="ARBA00005133"/>
    </source>
</evidence>
<keyword evidence="6 9" id="KW-0028">Amino-acid biosynthesis</keyword>
<protein>
    <recommendedName>
        <fullName evidence="9">1-(5-phosphoribosyl)-5-[(5-phosphoribosylamino)methylideneamino] imidazole-4-carboxamide isomerase</fullName>
        <ecNumber evidence="9">5.3.1.16</ecNumber>
    </recommendedName>
    <alternativeName>
        <fullName evidence="9">Phosphoribosylformimino-5-aminoimidazole carboxamide ribotide isomerase</fullName>
    </alternativeName>
</protein>
<keyword evidence="13" id="KW-1185">Reference proteome</keyword>
<accession>A0A179B6U6</accession>
<dbReference type="GO" id="GO:0005737">
    <property type="term" value="C:cytoplasm"/>
    <property type="evidence" value="ECO:0007669"/>
    <property type="project" value="UniProtKB-SubCell"/>
</dbReference>
<evidence type="ECO:0000256" key="8">
    <source>
        <dbReference type="ARBA" id="ARBA00023235"/>
    </source>
</evidence>
<dbReference type="InterPro" id="IPR023016">
    <property type="entry name" value="HisA/PriA"/>
</dbReference>
<dbReference type="EC" id="5.3.1.16" evidence="9"/>
<dbReference type="Pfam" id="PF00977">
    <property type="entry name" value="His_biosynth"/>
    <property type="match status" value="1"/>
</dbReference>
<evidence type="ECO:0000256" key="1">
    <source>
        <dbReference type="ARBA" id="ARBA00000901"/>
    </source>
</evidence>
<dbReference type="InterPro" id="IPR013785">
    <property type="entry name" value="Aldolase_TIM"/>
</dbReference>
<evidence type="ECO:0000313" key="12">
    <source>
        <dbReference type="EMBL" id="OAP86841.1"/>
    </source>
</evidence>
<gene>
    <name evidence="9" type="primary">hisA</name>
    <name evidence="12" type="ORF">A4H34_06950</name>
</gene>
<dbReference type="GO" id="GO:0000105">
    <property type="term" value="P:L-histidine biosynthetic process"/>
    <property type="evidence" value="ECO:0007669"/>
    <property type="project" value="UniProtKB-UniRule"/>
</dbReference>
<feature type="region of interest" description="Disordered" evidence="11">
    <location>
        <begin position="251"/>
        <end position="299"/>
    </location>
</feature>
<dbReference type="GO" id="GO:0000162">
    <property type="term" value="P:L-tryptophan biosynthetic process"/>
    <property type="evidence" value="ECO:0007669"/>
    <property type="project" value="TreeGrafter"/>
</dbReference>
<evidence type="ECO:0000256" key="9">
    <source>
        <dbReference type="HAMAP-Rule" id="MF_01014"/>
    </source>
</evidence>
<dbReference type="STRING" id="1823756.A4H34_06950"/>
<name>A0A179B6U6_9ACTO</name>
<dbReference type="RefSeq" id="WP_064231490.1">
    <property type="nucleotide sequence ID" value="NZ_LVZK01000001.1"/>
</dbReference>
<keyword evidence="8 9" id="KW-0413">Isomerase</keyword>
<dbReference type="FunFam" id="3.20.20.70:FF:000009">
    <property type="entry name" value="1-(5-phosphoribosyl)-5-[(5-phosphoribosylamino)methylideneamino] imidazole-4-carboxamide isomerase"/>
    <property type="match status" value="1"/>
</dbReference>
<dbReference type="InterPro" id="IPR006062">
    <property type="entry name" value="His_biosynth"/>
</dbReference>
<dbReference type="InterPro" id="IPR044524">
    <property type="entry name" value="Isoase_HisA-like"/>
</dbReference>
<organism evidence="12 13">
    <name type="scientific">Peptidiphaga gingivicola</name>
    <dbReference type="NCBI Taxonomy" id="2741497"/>
    <lineage>
        <taxon>Bacteria</taxon>
        <taxon>Bacillati</taxon>
        <taxon>Actinomycetota</taxon>
        <taxon>Actinomycetes</taxon>
        <taxon>Actinomycetales</taxon>
        <taxon>Actinomycetaceae</taxon>
        <taxon>Peptidiphaga</taxon>
    </lineage>
</organism>
<proteinExistence type="inferred from homology"/>
<evidence type="ECO:0000256" key="6">
    <source>
        <dbReference type="ARBA" id="ARBA00022605"/>
    </source>
</evidence>
<dbReference type="HAMAP" id="MF_01014">
    <property type="entry name" value="HisA"/>
    <property type="match status" value="1"/>
</dbReference>
<feature type="compositionally biased region" description="Basic and acidic residues" evidence="11">
    <location>
        <begin position="263"/>
        <end position="280"/>
    </location>
</feature>
<comment type="pathway">
    <text evidence="3 9">Amino-acid biosynthesis; L-histidine biosynthesis; L-histidine from 5-phospho-alpha-D-ribose 1-diphosphate: step 4/9.</text>
</comment>
<reference evidence="12 13" key="1">
    <citation type="submission" date="2016-04" db="EMBL/GenBank/DDBJ databases">
        <title>Peptidophaga gingivicola gen. nov., sp. nov., isolated from human subgingival plaque.</title>
        <authorList>
            <person name="Beall C.J."/>
            <person name="Mokrzan E.M."/>
            <person name="Griffen A.L."/>
            <person name="Leys E.J."/>
        </authorList>
    </citation>
    <scope>NUCLEOTIDE SEQUENCE [LARGE SCALE GENOMIC DNA]</scope>
    <source>
        <strain evidence="12 13">BA112</strain>
    </source>
</reference>
<dbReference type="Proteomes" id="UP000078368">
    <property type="component" value="Unassembled WGS sequence"/>
</dbReference>
<evidence type="ECO:0000256" key="5">
    <source>
        <dbReference type="ARBA" id="ARBA00022490"/>
    </source>
</evidence>
<dbReference type="AlphaFoldDB" id="A0A179B6U6"/>
<evidence type="ECO:0000256" key="4">
    <source>
        <dbReference type="ARBA" id="ARBA00009667"/>
    </source>
</evidence>
<evidence type="ECO:0000256" key="2">
    <source>
        <dbReference type="ARBA" id="ARBA00004496"/>
    </source>
</evidence>
<sequence>MTLPLQLLPAVDVADGRSVRLTRGEASSACSFGDPMRAVADFVEAGAAWIHLADIDAAFGRGSNRALLTEIVREAQTRHGVRVEWSGGVRDEESLLAAVASGAARVNLATGALADLEWAASAIERFGSQVAACLDVRGDVLAARGESAEVGRLWDVLPALEEAGCARYVVTDVARDGAMNGPNTELLREVAAAASAPVVASGGVSSLQDIRSLRGLAAVGVDSAIVGKALYEGAFTLAQAIEAAGEQNAGPAGCNSAGLAGDEGAKSAADREGRRSRERGGQSAKGAAVAEAPGGGKNP</sequence>
<dbReference type="InterPro" id="IPR011060">
    <property type="entry name" value="RibuloseP-bd_barrel"/>
</dbReference>
<dbReference type="SUPFAM" id="SSF51366">
    <property type="entry name" value="Ribulose-phoshate binding barrel"/>
    <property type="match status" value="1"/>
</dbReference>
<dbReference type="Gene3D" id="3.20.20.70">
    <property type="entry name" value="Aldolase class I"/>
    <property type="match status" value="1"/>
</dbReference>
<keyword evidence="7 9" id="KW-0368">Histidine biosynthesis</keyword>
<comment type="caution">
    <text evidence="12">The sequence shown here is derived from an EMBL/GenBank/DDBJ whole genome shotgun (WGS) entry which is preliminary data.</text>
</comment>
<comment type="similarity">
    <text evidence="4 9 10">Belongs to the HisA/HisF family.</text>
</comment>
<comment type="subcellular location">
    <subcellularLocation>
        <location evidence="2 9">Cytoplasm</location>
    </subcellularLocation>
</comment>
<dbReference type="PANTHER" id="PTHR43090">
    <property type="entry name" value="1-(5-PHOSPHORIBOSYL)-5-[(5-PHOSPHORIBOSYLAMINO)METHYLIDENEAMINO] IMIDAZOLE-4-CARBOXAMIDE ISOMERASE"/>
    <property type="match status" value="1"/>
</dbReference>
<feature type="active site" description="Proton donor" evidence="9">
    <location>
        <position position="135"/>
    </location>
</feature>
<dbReference type="PANTHER" id="PTHR43090:SF2">
    <property type="entry name" value="1-(5-PHOSPHORIBOSYL)-5-[(5-PHOSPHORIBOSYLAMINO)METHYLIDENEAMINO] IMIDAZOLE-4-CARBOXAMIDE ISOMERASE"/>
    <property type="match status" value="1"/>
</dbReference>
<evidence type="ECO:0000256" key="10">
    <source>
        <dbReference type="RuleBase" id="RU003657"/>
    </source>
</evidence>
<dbReference type="EMBL" id="LVZK01000001">
    <property type="protein sequence ID" value="OAP86841.1"/>
    <property type="molecule type" value="Genomic_DNA"/>
</dbReference>